<feature type="compositionally biased region" description="Basic and acidic residues" evidence="2">
    <location>
        <begin position="305"/>
        <end position="315"/>
    </location>
</feature>
<proteinExistence type="predicted"/>
<evidence type="ECO:0000256" key="1">
    <source>
        <dbReference type="ARBA" id="ARBA00022729"/>
    </source>
</evidence>
<accession>A0A3P1XQD7</accession>
<dbReference type="EMBL" id="RQYS01000029">
    <property type="protein sequence ID" value="RRD60286.1"/>
    <property type="molecule type" value="Genomic_DNA"/>
</dbReference>
<dbReference type="Proteomes" id="UP000278609">
    <property type="component" value="Unassembled WGS sequence"/>
</dbReference>
<evidence type="ECO:0000256" key="2">
    <source>
        <dbReference type="SAM" id="MobiDB-lite"/>
    </source>
</evidence>
<keyword evidence="1" id="KW-0732">Signal</keyword>
<evidence type="ECO:0000313" key="5">
    <source>
        <dbReference type="EMBL" id="RRD60286.1"/>
    </source>
</evidence>
<dbReference type="PANTHER" id="PTHR35936">
    <property type="entry name" value="MEMBRANE-BOUND LYTIC MUREIN TRANSGLYCOSYLASE F"/>
    <property type="match status" value="1"/>
</dbReference>
<name>A0A3P1XQD7_TANFO</name>
<evidence type="ECO:0000259" key="4">
    <source>
        <dbReference type="SMART" id="SM00062"/>
    </source>
</evidence>
<organism evidence="5 6">
    <name type="scientific">Tannerella forsythia</name>
    <name type="common">Bacteroides forsythus</name>
    <dbReference type="NCBI Taxonomy" id="28112"/>
    <lineage>
        <taxon>Bacteria</taxon>
        <taxon>Pseudomonadati</taxon>
        <taxon>Bacteroidota</taxon>
        <taxon>Bacteroidia</taxon>
        <taxon>Bacteroidales</taxon>
        <taxon>Tannerellaceae</taxon>
        <taxon>Tannerella</taxon>
    </lineage>
</organism>
<dbReference type="InterPro" id="IPR001638">
    <property type="entry name" value="Solute-binding_3/MltF_N"/>
</dbReference>
<dbReference type="SUPFAM" id="SSF53850">
    <property type="entry name" value="Periplasmic binding protein-like II"/>
    <property type="match status" value="1"/>
</dbReference>
<keyword evidence="3" id="KW-0812">Transmembrane</keyword>
<keyword evidence="3" id="KW-1133">Transmembrane helix</keyword>
<sequence>MFSRKLLIIYIILLLLVLAIMGSLIFRMQSVVQPRDYYEIKQDGVLRIVTEYNQSGYFMSGDTLQGFQYELCRKLAEYSGLEVEIHLEMSLDKSFEGLKNNRYDVIARNIPTTTELKEHYLFVEPMVLNKQVLIQRKAESNNGIKPLRNQLELAKKTLYVPQNSPAILRLQNLQYEIADTIHIVEEPLYSSEQLIIMVAKGDIDYAVCDHQIARLSKKQYPEIDIDTDISFTQLQSWAVRKYSPDLLDSLNHWFAQMRKDGTFDNIYRKYYHIIPPTTTKMRIPISTTDTGKAKKSAETSTPVEETTHDAVKPLPEEENGTPSTLPEASPTEEKQPNKQLFVSYIITD</sequence>
<dbReference type="CDD" id="cd01009">
    <property type="entry name" value="PBP2_YfhD_N"/>
    <property type="match status" value="1"/>
</dbReference>
<keyword evidence="3" id="KW-0472">Membrane</keyword>
<protein>
    <submittedName>
        <fullName evidence="5">Glutamine ABC transporter substrate-binding protein</fullName>
    </submittedName>
</protein>
<dbReference type="AlphaFoldDB" id="A0A3P1XQD7"/>
<dbReference type="Pfam" id="PF00497">
    <property type="entry name" value="SBP_bac_3"/>
    <property type="match status" value="1"/>
</dbReference>
<gene>
    <name evidence="5" type="ORF">EII40_07710</name>
</gene>
<dbReference type="OrthoDB" id="1099384at2"/>
<reference evidence="5 6" key="1">
    <citation type="submission" date="2018-11" db="EMBL/GenBank/DDBJ databases">
        <title>Genomes From Bacteria Associated with the Canine Oral Cavity: a Test Case for Automated Genome-Based Taxonomic Assignment.</title>
        <authorList>
            <person name="Coil D.A."/>
            <person name="Jospin G."/>
            <person name="Darling A.E."/>
            <person name="Wallis C."/>
            <person name="Davis I.J."/>
            <person name="Harris S."/>
            <person name="Eisen J.A."/>
            <person name="Holcombe L.J."/>
            <person name="O'Flynn C."/>
        </authorList>
    </citation>
    <scope>NUCLEOTIDE SEQUENCE [LARGE SCALE GENOMIC DNA]</scope>
    <source>
        <strain evidence="5 6">OH2617_COT-023</strain>
    </source>
</reference>
<feature type="transmembrane region" description="Helical" evidence="3">
    <location>
        <begin position="7"/>
        <end position="26"/>
    </location>
</feature>
<evidence type="ECO:0000256" key="3">
    <source>
        <dbReference type="SAM" id="Phobius"/>
    </source>
</evidence>
<comment type="caution">
    <text evidence="5">The sequence shown here is derived from an EMBL/GenBank/DDBJ whole genome shotgun (WGS) entry which is preliminary data.</text>
</comment>
<feature type="region of interest" description="Disordered" evidence="2">
    <location>
        <begin position="282"/>
        <end position="340"/>
    </location>
</feature>
<feature type="domain" description="Solute-binding protein family 3/N-terminal" evidence="4">
    <location>
        <begin position="45"/>
        <end position="274"/>
    </location>
</feature>
<dbReference type="PANTHER" id="PTHR35936:SF19">
    <property type="entry name" value="AMINO-ACID-BINDING PROTEIN YXEM-RELATED"/>
    <property type="match status" value="1"/>
</dbReference>
<evidence type="ECO:0000313" key="6">
    <source>
        <dbReference type="Proteomes" id="UP000278609"/>
    </source>
</evidence>
<dbReference type="SMART" id="SM00062">
    <property type="entry name" value="PBPb"/>
    <property type="match status" value="1"/>
</dbReference>
<dbReference type="Gene3D" id="3.40.190.10">
    <property type="entry name" value="Periplasmic binding protein-like II"/>
    <property type="match status" value="2"/>
</dbReference>